<dbReference type="Proteomes" id="UP000237819">
    <property type="component" value="Unassembled WGS sequence"/>
</dbReference>
<feature type="compositionally biased region" description="Pro residues" evidence="1">
    <location>
        <begin position="336"/>
        <end position="345"/>
    </location>
</feature>
<dbReference type="OrthoDB" id="275490at2"/>
<evidence type="ECO:0000259" key="3">
    <source>
        <dbReference type="Pfam" id="PF07589"/>
    </source>
</evidence>
<dbReference type="InterPro" id="IPR013424">
    <property type="entry name" value="Ice-binding_C"/>
</dbReference>
<dbReference type="InterPro" id="IPR011042">
    <property type="entry name" value="6-blade_b-propeller_TolB-like"/>
</dbReference>
<feature type="chain" id="PRO_5015534766" description="Ice-binding protein C-terminal domain-containing protein" evidence="2">
    <location>
        <begin position="24"/>
        <end position="374"/>
    </location>
</feature>
<gene>
    <name evidence="4" type="ORF">C5Y93_13330</name>
</gene>
<proteinExistence type="predicted"/>
<sequence>MRILRAIGCFLVTAMYCMPTVAAQLYSTSSMGQKVHAMDPNSGLVAEVASFEELASRGIAFEPGGKLFVTTNLGDYSTLEELDRASGSRLHIGRFDGQSFVQAIDFDYQGNLFALSDAGTLYQLSRDQNGDFVKKEDSDVLEMTPVGETGIANPSDIAIDVVGRIFAVAGNQLYEINPLTAEIRSTNKIVIKSKTEEPQAEEVEPYQVSLVQSVEATFAGLMFDDEGGLFATTNSCPTSLYQVDPSNGEADFVSQTEMCDPYCGDFPPPEFVGAGIGGFYTNTAGGGGSYPWSIGGGIGLPLGGGGGGVGGGGGGAGGGTGSNSGNPSNPGTDPGDTPPVNPVPEPGSFLIFGLGLAGVGAARMYRRRRRGEAS</sequence>
<dbReference type="NCBIfam" id="TIGR02595">
    <property type="entry name" value="PEP_CTERM"/>
    <property type="match status" value="1"/>
</dbReference>
<feature type="signal peptide" evidence="2">
    <location>
        <begin position="1"/>
        <end position="23"/>
    </location>
</feature>
<dbReference type="SUPFAM" id="SSF63825">
    <property type="entry name" value="YWTD domain"/>
    <property type="match status" value="1"/>
</dbReference>
<keyword evidence="2" id="KW-0732">Signal</keyword>
<feature type="compositionally biased region" description="Gly residues" evidence="1">
    <location>
        <begin position="311"/>
        <end position="322"/>
    </location>
</feature>
<comment type="caution">
    <text evidence="4">The sequence shown here is derived from an EMBL/GenBank/DDBJ whole genome shotgun (WGS) entry which is preliminary data.</text>
</comment>
<evidence type="ECO:0000256" key="2">
    <source>
        <dbReference type="SAM" id="SignalP"/>
    </source>
</evidence>
<evidence type="ECO:0000256" key="1">
    <source>
        <dbReference type="SAM" id="MobiDB-lite"/>
    </source>
</evidence>
<feature type="domain" description="Ice-binding protein C-terminal" evidence="3">
    <location>
        <begin position="342"/>
        <end position="366"/>
    </location>
</feature>
<evidence type="ECO:0000313" key="5">
    <source>
        <dbReference type="Proteomes" id="UP000237819"/>
    </source>
</evidence>
<protein>
    <recommendedName>
        <fullName evidence="3">Ice-binding protein C-terminal domain-containing protein</fullName>
    </recommendedName>
</protein>
<dbReference type="RefSeq" id="WP_105335919.1">
    <property type="nucleotide sequence ID" value="NZ_PUHZ01000014.1"/>
</dbReference>
<name>A0A2S8GLX0_9BACT</name>
<dbReference type="EMBL" id="PUHZ01000014">
    <property type="protein sequence ID" value="PQO45428.1"/>
    <property type="molecule type" value="Genomic_DNA"/>
</dbReference>
<reference evidence="4 5" key="1">
    <citation type="submission" date="2018-02" db="EMBL/GenBank/DDBJ databases">
        <title>Comparative genomes isolates from brazilian mangrove.</title>
        <authorList>
            <person name="Araujo J.E."/>
            <person name="Taketani R.G."/>
            <person name="Silva M.C.P."/>
            <person name="Loureco M.V."/>
            <person name="Andreote F.D."/>
        </authorList>
    </citation>
    <scope>NUCLEOTIDE SEQUENCE [LARGE SCALE GENOMIC DNA]</scope>
    <source>
        <strain evidence="4 5">Nap-Phe MGV</strain>
    </source>
</reference>
<feature type="region of interest" description="Disordered" evidence="1">
    <location>
        <begin position="311"/>
        <end position="347"/>
    </location>
</feature>
<dbReference type="Pfam" id="PF07589">
    <property type="entry name" value="PEP-CTERM"/>
    <property type="match status" value="1"/>
</dbReference>
<accession>A0A2S8GLX0</accession>
<dbReference type="AlphaFoldDB" id="A0A2S8GLX0"/>
<organism evidence="4 5">
    <name type="scientific">Blastopirellula marina</name>
    <dbReference type="NCBI Taxonomy" id="124"/>
    <lineage>
        <taxon>Bacteria</taxon>
        <taxon>Pseudomonadati</taxon>
        <taxon>Planctomycetota</taxon>
        <taxon>Planctomycetia</taxon>
        <taxon>Pirellulales</taxon>
        <taxon>Pirellulaceae</taxon>
        <taxon>Blastopirellula</taxon>
    </lineage>
</organism>
<dbReference type="Gene3D" id="2.120.10.30">
    <property type="entry name" value="TolB, C-terminal domain"/>
    <property type="match status" value="1"/>
</dbReference>
<feature type="compositionally biased region" description="Low complexity" evidence="1">
    <location>
        <begin position="323"/>
        <end position="335"/>
    </location>
</feature>
<evidence type="ECO:0000313" key="4">
    <source>
        <dbReference type="EMBL" id="PQO45428.1"/>
    </source>
</evidence>